<dbReference type="InterPro" id="IPR019156">
    <property type="entry name" value="Ataxin-10_domain"/>
</dbReference>
<dbReference type="PANTHER" id="PTHR13255:SF0">
    <property type="entry name" value="ATAXIN-10"/>
    <property type="match status" value="1"/>
</dbReference>
<dbReference type="GO" id="GO:0030496">
    <property type="term" value="C:midbody"/>
    <property type="evidence" value="ECO:0007669"/>
    <property type="project" value="UniProtKB-SubCell"/>
</dbReference>
<comment type="function">
    <text evidence="6">May play a role in the regulation of cytokinesis. May play a role in signaling by stimulating protein glycosylation. Induces neuritogenesis by activating the Ras-MAP kinase pathway and is necessary for the survival of cerebellar neurons. Does not appear to play a major role in ciliogenesis.</text>
</comment>
<evidence type="ECO:0000313" key="9">
    <source>
        <dbReference type="Proteomes" id="UP000261560"/>
    </source>
</evidence>
<evidence type="ECO:0000256" key="1">
    <source>
        <dbReference type="ARBA" id="ARBA00004214"/>
    </source>
</evidence>
<reference evidence="8" key="2">
    <citation type="submission" date="2025-09" db="UniProtKB">
        <authorList>
            <consortium name="Ensembl"/>
        </authorList>
    </citation>
    <scope>IDENTIFICATION</scope>
</reference>
<dbReference type="GO" id="GO:0031175">
    <property type="term" value="P:neuron projection development"/>
    <property type="evidence" value="ECO:0007669"/>
    <property type="project" value="TreeGrafter"/>
</dbReference>
<comment type="subcellular location">
    <subcellularLocation>
        <location evidence="1">Midbody</location>
    </subcellularLocation>
</comment>
<name>A0A3B3C4Y4_ORYME</name>
<keyword evidence="9" id="KW-1185">Reference proteome</keyword>
<dbReference type="GeneTree" id="ENSGT00390000010377"/>
<evidence type="ECO:0000256" key="5">
    <source>
        <dbReference type="ARBA" id="ARBA00023306"/>
    </source>
</evidence>
<dbReference type="GO" id="GO:0051301">
    <property type="term" value="P:cell division"/>
    <property type="evidence" value="ECO:0007669"/>
    <property type="project" value="UniProtKB-KW"/>
</dbReference>
<evidence type="ECO:0000256" key="2">
    <source>
        <dbReference type="ARBA" id="ARBA00008384"/>
    </source>
</evidence>
<reference evidence="8" key="1">
    <citation type="submission" date="2025-08" db="UniProtKB">
        <authorList>
            <consortium name="Ensembl"/>
        </authorList>
    </citation>
    <scope>IDENTIFICATION</scope>
</reference>
<organism evidence="8 9">
    <name type="scientific">Oryzias melastigma</name>
    <name type="common">Marine medaka</name>
    <dbReference type="NCBI Taxonomy" id="30732"/>
    <lineage>
        <taxon>Eukaryota</taxon>
        <taxon>Metazoa</taxon>
        <taxon>Chordata</taxon>
        <taxon>Craniata</taxon>
        <taxon>Vertebrata</taxon>
        <taxon>Euteleostomi</taxon>
        <taxon>Actinopterygii</taxon>
        <taxon>Neopterygii</taxon>
        <taxon>Teleostei</taxon>
        <taxon>Neoteleostei</taxon>
        <taxon>Acanthomorphata</taxon>
        <taxon>Ovalentaria</taxon>
        <taxon>Atherinomorphae</taxon>
        <taxon>Beloniformes</taxon>
        <taxon>Adrianichthyidae</taxon>
        <taxon>Oryziinae</taxon>
        <taxon>Oryzias</taxon>
    </lineage>
</organism>
<dbReference type="Proteomes" id="UP000261560">
    <property type="component" value="Unplaced"/>
</dbReference>
<dbReference type="Pfam" id="PF09759">
    <property type="entry name" value="Atx10homo_assoc"/>
    <property type="match status" value="1"/>
</dbReference>
<dbReference type="GO" id="GO:0005829">
    <property type="term" value="C:cytosol"/>
    <property type="evidence" value="ECO:0007669"/>
    <property type="project" value="TreeGrafter"/>
</dbReference>
<sequence>MAASANNNLDFSASVNHRSLLSPLVSVRDAVEEDVFSSLLALLIQLQTELQSADRDAGALESATLQLQLTAECFRAQRNSCVHSARNQKLFRDLGFIDESFKLLSFLLPLRCGIQFLGNLGVGNPSCQDDIWQLSFPGVFLQLLSVDDDKVMNYTAMVFHTCLDEAKVEDLSKPQNIKLALKVMELCRTHPEVDWTVLIATQHFLKSAALVESMYSQMDHQERVTLLELLQAQLKEEEFEGCGIPPSVARFLASSFQTGCGAVLSLATGSGSNDEALTVISLLDVLCEMTSDHKQFMFLQDQPDFLLTTVELLQQVHAIGKASKNIFSAAQNFSSFSEGSDASPHSPVISFKAHLIRLIGNLCHRNTSNQNKVWIGCNIDSNNPFISQWAIFTIRNLLENNEQNQELVASLEQRGPVDYSALRELGFLVEERDGSLLLKTCTKKEKEQQTKILMEM</sequence>
<evidence type="ECO:0000256" key="4">
    <source>
        <dbReference type="ARBA" id="ARBA00022618"/>
    </source>
</evidence>
<feature type="domain" description="Ataxin-10" evidence="7">
    <location>
        <begin position="351"/>
        <end position="438"/>
    </location>
</feature>
<keyword evidence="5" id="KW-0131">Cell cycle</keyword>
<evidence type="ECO:0000256" key="3">
    <source>
        <dbReference type="ARBA" id="ARBA00018804"/>
    </source>
</evidence>
<dbReference type="InterPro" id="IPR016024">
    <property type="entry name" value="ARM-type_fold"/>
</dbReference>
<evidence type="ECO:0000313" key="8">
    <source>
        <dbReference type="Ensembl" id="ENSOMEP00000013006.1"/>
    </source>
</evidence>
<evidence type="ECO:0000256" key="6">
    <source>
        <dbReference type="ARBA" id="ARBA00045173"/>
    </source>
</evidence>
<dbReference type="Gene3D" id="1.25.10.10">
    <property type="entry name" value="Leucine-rich Repeat Variant"/>
    <property type="match status" value="1"/>
</dbReference>
<keyword evidence="4" id="KW-0132">Cell division</keyword>
<dbReference type="InterPro" id="IPR051374">
    <property type="entry name" value="Ataxin-10/CTR86_families"/>
</dbReference>
<dbReference type="PANTHER" id="PTHR13255">
    <property type="entry name" value="ATAXIN-10"/>
    <property type="match status" value="1"/>
</dbReference>
<dbReference type="InterPro" id="IPR011989">
    <property type="entry name" value="ARM-like"/>
</dbReference>
<accession>A0A3B3C4Y4</accession>
<dbReference type="AlphaFoldDB" id="A0A3B3C4Y4"/>
<comment type="similarity">
    <text evidence="2">Belongs to the ataxin-10 family.</text>
</comment>
<evidence type="ECO:0000259" key="7">
    <source>
        <dbReference type="Pfam" id="PF09759"/>
    </source>
</evidence>
<dbReference type="Ensembl" id="ENSOMET00000020573.1">
    <property type="protein sequence ID" value="ENSOMEP00000013006.1"/>
    <property type="gene ID" value="ENSOMEG00000014539.1"/>
</dbReference>
<protein>
    <recommendedName>
        <fullName evidence="3">Ataxin-10</fullName>
    </recommendedName>
</protein>
<proteinExistence type="inferred from homology"/>
<dbReference type="SUPFAM" id="SSF48371">
    <property type="entry name" value="ARM repeat"/>
    <property type="match status" value="1"/>
</dbReference>